<dbReference type="GO" id="GO:0015171">
    <property type="term" value="F:amino acid transmembrane transporter activity"/>
    <property type="evidence" value="ECO:0007669"/>
    <property type="project" value="TreeGrafter"/>
</dbReference>
<keyword evidence="4 6" id="KW-1133">Transmembrane helix</keyword>
<feature type="transmembrane region" description="Helical" evidence="6">
    <location>
        <begin position="87"/>
        <end position="103"/>
    </location>
</feature>
<accession>A0A0B4XDS9</accession>
<protein>
    <submittedName>
        <fullName evidence="7">LysE family amino acid efflux protein</fullName>
    </submittedName>
</protein>
<gene>
    <name evidence="7" type="ORF">RGR602_PC02123</name>
</gene>
<dbReference type="HOGENOM" id="CLU_095995_1_0_5"/>
<comment type="subcellular location">
    <subcellularLocation>
        <location evidence="1">Cell membrane</location>
        <topology evidence="1">Multi-pass membrane protein</topology>
    </subcellularLocation>
</comment>
<dbReference type="Proteomes" id="UP000031368">
    <property type="component" value="Plasmid pRgalR602c"/>
</dbReference>
<organism evidence="7 8">
    <name type="scientific">Rhizobium gallicum bv. gallicum R602sp</name>
    <dbReference type="NCBI Taxonomy" id="1041138"/>
    <lineage>
        <taxon>Bacteria</taxon>
        <taxon>Pseudomonadati</taxon>
        <taxon>Pseudomonadota</taxon>
        <taxon>Alphaproteobacteria</taxon>
        <taxon>Hyphomicrobiales</taxon>
        <taxon>Rhizobiaceae</taxon>
        <taxon>Rhizobium/Agrobacterium group</taxon>
        <taxon>Rhizobium</taxon>
    </lineage>
</organism>
<dbReference type="EMBL" id="CP006880">
    <property type="protein sequence ID" value="AJD46144.1"/>
    <property type="molecule type" value="Genomic_DNA"/>
</dbReference>
<feature type="transmembrane region" description="Helical" evidence="6">
    <location>
        <begin position="144"/>
        <end position="165"/>
    </location>
</feature>
<dbReference type="AlphaFoldDB" id="A0A0B4XDS9"/>
<feature type="transmembrane region" description="Helical" evidence="6">
    <location>
        <begin position="177"/>
        <end position="199"/>
    </location>
</feature>
<evidence type="ECO:0000256" key="5">
    <source>
        <dbReference type="ARBA" id="ARBA00023136"/>
    </source>
</evidence>
<feature type="transmembrane region" description="Helical" evidence="6">
    <location>
        <begin position="50"/>
        <end position="75"/>
    </location>
</feature>
<reference evidence="7 8" key="1">
    <citation type="submission" date="2013-11" db="EMBL/GenBank/DDBJ databases">
        <title>Complete genome sequence of Rhizobium gallicum bv. gallicum R602.</title>
        <authorList>
            <person name="Bustos P."/>
            <person name="Santamaria R.I."/>
            <person name="Lozano L."/>
            <person name="Acosta J.L."/>
            <person name="Ormeno-Orrillo E."/>
            <person name="Rogel M.A."/>
            <person name="Romero D."/>
            <person name="Cevallos M.A."/>
            <person name="Martinez-Romero E."/>
            <person name="Gonzalez V."/>
        </authorList>
    </citation>
    <scope>NUCLEOTIDE SEQUENCE [LARGE SCALE GENOMIC DNA]</scope>
    <source>
        <strain evidence="7 8">R602</strain>
        <plasmid evidence="7 8">pRgalR602c</plasmid>
    </source>
</reference>
<dbReference type="KEGG" id="rga:RGR602_PC02123"/>
<geneLocation type="plasmid" evidence="7 8">
    <name>pRgalR602c</name>
</geneLocation>
<dbReference type="InterPro" id="IPR001123">
    <property type="entry name" value="LeuE-type"/>
</dbReference>
<keyword evidence="7" id="KW-0614">Plasmid</keyword>
<proteinExistence type="predicted"/>
<dbReference type="GO" id="GO:0005886">
    <property type="term" value="C:plasma membrane"/>
    <property type="evidence" value="ECO:0007669"/>
    <property type="project" value="UniProtKB-SubCell"/>
</dbReference>
<evidence type="ECO:0000313" key="8">
    <source>
        <dbReference type="Proteomes" id="UP000031368"/>
    </source>
</evidence>
<dbReference type="GO" id="GO:0033228">
    <property type="term" value="P:cysteine export across plasma membrane"/>
    <property type="evidence" value="ECO:0007669"/>
    <property type="project" value="TreeGrafter"/>
</dbReference>
<keyword evidence="3 6" id="KW-0812">Transmembrane</keyword>
<evidence type="ECO:0000256" key="6">
    <source>
        <dbReference type="SAM" id="Phobius"/>
    </source>
</evidence>
<sequence>MLSKRLDQINGESMTQLSMAAGAFALLAMPGPTNTLLALAAHRRGVRDLAILAAIVVAAYLMVAASLAVFAGAYLHSHPQIADDLKLVSAAWVLYLAFRLWFAPGSVSAADISAHQVLITTLLNPKAIILGLAMVPPAGVSTQIPYLVTITFVVAAASMLWLALGKLVIEAQEALPVLVRRCTCAVLLLFSAGLTASLFT</sequence>
<evidence type="ECO:0000256" key="3">
    <source>
        <dbReference type="ARBA" id="ARBA00022692"/>
    </source>
</evidence>
<evidence type="ECO:0000313" key="7">
    <source>
        <dbReference type="EMBL" id="AJD46144.1"/>
    </source>
</evidence>
<keyword evidence="2" id="KW-1003">Cell membrane</keyword>
<evidence type="ECO:0000256" key="2">
    <source>
        <dbReference type="ARBA" id="ARBA00022475"/>
    </source>
</evidence>
<name>A0A0B4XDS9_9HYPH</name>
<evidence type="ECO:0000256" key="1">
    <source>
        <dbReference type="ARBA" id="ARBA00004651"/>
    </source>
</evidence>
<keyword evidence="8" id="KW-1185">Reference proteome</keyword>
<dbReference type="PANTHER" id="PTHR30086">
    <property type="entry name" value="ARGININE EXPORTER PROTEIN ARGO"/>
    <property type="match status" value="1"/>
</dbReference>
<dbReference type="PANTHER" id="PTHR30086:SF20">
    <property type="entry name" value="ARGININE EXPORTER PROTEIN ARGO-RELATED"/>
    <property type="match status" value="1"/>
</dbReference>
<evidence type="ECO:0000256" key="4">
    <source>
        <dbReference type="ARBA" id="ARBA00022989"/>
    </source>
</evidence>
<keyword evidence="5 6" id="KW-0472">Membrane</keyword>